<dbReference type="CDD" id="cd06872">
    <property type="entry name" value="PX_SNX19_like_plant"/>
    <property type="match status" value="1"/>
</dbReference>
<sequence>MKAMETIQDLIEEAKVRMVWWCLCIFGVTYFLSHTSSSMWMNLPISILFVSLLRILCNEVEFSWKVRRSVRRPSYLSHLEKKQLSLNDSRLSSVPPPPKWKRKIDSPVVEAAISDFIDKILKDFVVDLWYSEITPDREAPELMRSVIMDALGEISGRAKEINLIDLLTRDIVDLIGDHLDLFRRNQAAIGADVMATLSTEERDERLKHHLIASKELHPALISPESEYKVLQQLIGGVLAIVLRPREAQCPLVWTIAREIVTCLVMQPLINLASPAYINEVLELILLAIKEDSPKDAGGDHPAGSVHNVDSTSRKDPSLNSQRSESFDNKMNYRGTDKTLAKIDDHRETYLDYNSHQQEPMQPHPVEWARILEVATHRRTEVLTPENLENMWAKGRNYKKKENKNVKAGVPKSMAKSSVTNTAATTNLGKSMPINSNTMSTKMEEKALLHLTHGLSLDTLTSHENRDGRQFTQNGSQELSFEGSRVGGEWENADNLASNENRGGIKRSNSTSALEALPDKKKAFTGDGGGSIISEFYSPESHRSADHAVKKFSDIVLRSEGPYSPKLKCRVMGAYFEKLGSNSFAVYSIAVTDSENRTWFVKRRYRNFERLHKHLKEIPNYTLHLPPKRIFSSSTEDAFVLQRCIQLDKYLQDLLSIANVAEQHEVWDFLSVSSKVNDSEFHLFIYFFFLLKNYSFGKSSSVMRTLAVNVDGAVDDIVRQFKGVSDGFMRKVVGSTSPFDETDSSIHSRNLSWHSDDVNKHVLRQDTLEPVNSFSDTEESYIQENQEQKGVGSTAQANGWHSDNELNAKSFPPRVIKQGDESRTLGLEKKHVLEEKSKRINHGGFSVENSAVVSSHMDDPVGMPPEWTPSNVSLPLLNLVDKVFQLKRRGWLRTSKSIPFENSETDSLALAEFVQFSLHIELKSGLKFGYPLVFELRNVFWISKQILQLMMEDAIDDWLLRQIYWLRREDTIALGIQWVQDILWPDGIFFTRTGGAQSKVDDDQPNLIPFQISQLGGSKVSNKGSFEEQLEAARRASDIKKMLFAKSSRGKLCWSDFVDCSLFATYGAPSTLVSLIGTKQYKRCARDIFYFTQSTICVKQLTYGILELLVLSVFPELRDLLLGINEKMRAPPA</sequence>
<feature type="compositionally biased region" description="Polar residues" evidence="3">
    <location>
        <begin position="790"/>
        <end position="806"/>
    </location>
</feature>
<dbReference type="Pfam" id="PF00787">
    <property type="entry name" value="PX"/>
    <property type="match status" value="1"/>
</dbReference>
<keyword evidence="4" id="KW-1133">Transmembrane helix</keyword>
<evidence type="ECO:0000256" key="3">
    <source>
        <dbReference type="SAM" id="MobiDB-lite"/>
    </source>
</evidence>
<dbReference type="Proteomes" id="UP000886885">
    <property type="component" value="Chromosome 9D"/>
</dbReference>
<evidence type="ECO:0000259" key="6">
    <source>
        <dbReference type="PROSITE" id="PS51207"/>
    </source>
</evidence>
<organism evidence="7 8">
    <name type="scientific">Populus tomentosa</name>
    <name type="common">Chinese white poplar</name>
    <dbReference type="NCBI Taxonomy" id="118781"/>
    <lineage>
        <taxon>Eukaryota</taxon>
        <taxon>Viridiplantae</taxon>
        <taxon>Streptophyta</taxon>
        <taxon>Embryophyta</taxon>
        <taxon>Tracheophyta</taxon>
        <taxon>Spermatophyta</taxon>
        <taxon>Magnoliopsida</taxon>
        <taxon>eudicotyledons</taxon>
        <taxon>Gunneridae</taxon>
        <taxon>Pentapetalae</taxon>
        <taxon>rosids</taxon>
        <taxon>fabids</taxon>
        <taxon>Malpighiales</taxon>
        <taxon>Salicaceae</taxon>
        <taxon>Saliceae</taxon>
        <taxon>Populus</taxon>
    </lineage>
</organism>
<keyword evidence="8" id="KW-1185">Reference proteome</keyword>
<dbReference type="InterPro" id="IPR003114">
    <property type="entry name" value="Phox_assoc"/>
</dbReference>
<dbReference type="PROSITE" id="PS50195">
    <property type="entry name" value="PX"/>
    <property type="match status" value="1"/>
</dbReference>
<feature type="transmembrane region" description="Helical" evidence="4">
    <location>
        <begin position="16"/>
        <end position="33"/>
    </location>
</feature>
<evidence type="ECO:0000256" key="1">
    <source>
        <dbReference type="ARBA" id="ARBA00004496"/>
    </source>
</evidence>
<feature type="region of interest" description="Disordered" evidence="3">
    <location>
        <begin position="295"/>
        <end position="331"/>
    </location>
</feature>
<dbReference type="PANTHER" id="PTHR22999:SF23">
    <property type="entry name" value="SORTING NEXIN-16"/>
    <property type="match status" value="1"/>
</dbReference>
<keyword evidence="2" id="KW-0963">Cytoplasm</keyword>
<comment type="subcellular location">
    <subcellularLocation>
        <location evidence="1">Cytoplasm</location>
    </subcellularLocation>
</comment>
<dbReference type="OrthoDB" id="120967at2759"/>
<dbReference type="PANTHER" id="PTHR22999">
    <property type="entry name" value="PX SERINE/THREONINE KINASE PXK"/>
    <property type="match status" value="1"/>
</dbReference>
<proteinExistence type="predicted"/>
<evidence type="ECO:0000259" key="5">
    <source>
        <dbReference type="PROSITE" id="PS50195"/>
    </source>
</evidence>
<dbReference type="InterPro" id="IPR051837">
    <property type="entry name" value="SortingNexin/PXDomain-PKLike"/>
</dbReference>
<dbReference type="GO" id="GO:0005737">
    <property type="term" value="C:cytoplasm"/>
    <property type="evidence" value="ECO:0007669"/>
    <property type="project" value="UniProtKB-SubCell"/>
</dbReference>
<dbReference type="AlphaFoldDB" id="A0A8X7Z2Y9"/>
<dbReference type="EMBL" id="JAAWWB010000018">
    <property type="protein sequence ID" value="KAG6761461.1"/>
    <property type="molecule type" value="Genomic_DNA"/>
</dbReference>
<evidence type="ECO:0000313" key="8">
    <source>
        <dbReference type="Proteomes" id="UP000886885"/>
    </source>
</evidence>
<dbReference type="Pfam" id="PF02194">
    <property type="entry name" value="PXA"/>
    <property type="match status" value="1"/>
</dbReference>
<evidence type="ECO:0000256" key="4">
    <source>
        <dbReference type="SAM" id="Phobius"/>
    </source>
</evidence>
<keyword evidence="4" id="KW-0812">Transmembrane</keyword>
<name>A0A8X7Z2Y9_POPTO</name>
<comment type="caution">
    <text evidence="7">The sequence shown here is derived from an EMBL/GenBank/DDBJ whole genome shotgun (WGS) entry which is preliminary data.</text>
</comment>
<dbReference type="SMART" id="SM00312">
    <property type="entry name" value="PX"/>
    <property type="match status" value="1"/>
</dbReference>
<dbReference type="InterPro" id="IPR013937">
    <property type="entry name" value="Sorting_nexin_C"/>
</dbReference>
<feature type="domain" description="PX" evidence="5">
    <location>
        <begin position="564"/>
        <end position="676"/>
    </location>
</feature>
<dbReference type="PROSITE" id="PS51207">
    <property type="entry name" value="PXA"/>
    <property type="match status" value="1"/>
</dbReference>
<reference evidence="7" key="1">
    <citation type="journal article" date="2020" name="bioRxiv">
        <title>Hybrid origin of Populus tomentosa Carr. identified through genome sequencing and phylogenomic analysis.</title>
        <authorList>
            <person name="An X."/>
            <person name="Gao K."/>
            <person name="Chen Z."/>
            <person name="Li J."/>
            <person name="Yang X."/>
            <person name="Yang X."/>
            <person name="Zhou J."/>
            <person name="Guo T."/>
            <person name="Zhao T."/>
            <person name="Huang S."/>
            <person name="Miao D."/>
            <person name="Khan W.U."/>
            <person name="Rao P."/>
            <person name="Ye M."/>
            <person name="Lei B."/>
            <person name="Liao W."/>
            <person name="Wang J."/>
            <person name="Ji L."/>
            <person name="Li Y."/>
            <person name="Guo B."/>
            <person name="Mustafa N.S."/>
            <person name="Li S."/>
            <person name="Yun Q."/>
            <person name="Keller S.R."/>
            <person name="Mao J."/>
            <person name="Zhang R."/>
            <person name="Strauss S.H."/>
        </authorList>
    </citation>
    <scope>NUCLEOTIDE SEQUENCE</scope>
    <source>
        <strain evidence="7">GM15</strain>
        <tissue evidence="7">Leaf</tissue>
    </source>
</reference>
<feature type="region of interest" description="Disordered" evidence="3">
    <location>
        <begin position="775"/>
        <end position="807"/>
    </location>
</feature>
<dbReference type="SMART" id="SM00313">
    <property type="entry name" value="PXA"/>
    <property type="match status" value="1"/>
</dbReference>
<evidence type="ECO:0000313" key="7">
    <source>
        <dbReference type="EMBL" id="KAG6761461.1"/>
    </source>
</evidence>
<accession>A0A8X7Z2Y9</accession>
<dbReference type="Pfam" id="PF08628">
    <property type="entry name" value="Nexin_C"/>
    <property type="match status" value="1"/>
</dbReference>
<dbReference type="InterPro" id="IPR001683">
    <property type="entry name" value="PX_dom"/>
</dbReference>
<gene>
    <name evidence="7" type="ORF">POTOM_034682</name>
</gene>
<protein>
    <submittedName>
        <fullName evidence="7">Uncharacterized protein</fullName>
    </submittedName>
</protein>
<evidence type="ECO:0000256" key="2">
    <source>
        <dbReference type="ARBA" id="ARBA00022490"/>
    </source>
</evidence>
<dbReference type="GO" id="GO:0035091">
    <property type="term" value="F:phosphatidylinositol binding"/>
    <property type="evidence" value="ECO:0007669"/>
    <property type="project" value="InterPro"/>
</dbReference>
<feature type="domain" description="PXA" evidence="6">
    <location>
        <begin position="106"/>
        <end position="288"/>
    </location>
</feature>
<keyword evidence="4" id="KW-0472">Membrane</keyword>